<dbReference type="GO" id="GO:0015297">
    <property type="term" value="F:antiporter activity"/>
    <property type="evidence" value="ECO:0007669"/>
    <property type="project" value="InterPro"/>
</dbReference>
<keyword evidence="5 6" id="KW-0472">Membrane</keyword>
<keyword evidence="4 6" id="KW-1133">Transmembrane helix</keyword>
<accession>T0HZZ0</accession>
<evidence type="ECO:0000256" key="1">
    <source>
        <dbReference type="ARBA" id="ARBA00004141"/>
    </source>
</evidence>
<evidence type="ECO:0000256" key="6">
    <source>
        <dbReference type="SAM" id="Phobius"/>
    </source>
</evidence>
<feature type="transmembrane region" description="Helical" evidence="6">
    <location>
        <begin position="197"/>
        <end position="214"/>
    </location>
</feature>
<dbReference type="InterPro" id="IPR044644">
    <property type="entry name" value="DinF-like"/>
</dbReference>
<dbReference type="AlphaFoldDB" id="T0HZZ0"/>
<dbReference type="CDD" id="cd13136">
    <property type="entry name" value="MATE_DinF_like"/>
    <property type="match status" value="1"/>
</dbReference>
<evidence type="ECO:0000256" key="4">
    <source>
        <dbReference type="ARBA" id="ARBA00022989"/>
    </source>
</evidence>
<dbReference type="Proteomes" id="UP000015527">
    <property type="component" value="Unassembled WGS sequence"/>
</dbReference>
<comment type="similarity">
    <text evidence="2">Belongs to the multi antimicrobial extrusion (MATE) (TC 2.A.66.1) family.</text>
</comment>
<dbReference type="GO" id="GO:0042910">
    <property type="term" value="F:xenobiotic transmembrane transporter activity"/>
    <property type="evidence" value="ECO:0007669"/>
    <property type="project" value="InterPro"/>
</dbReference>
<proteinExistence type="inferred from homology"/>
<dbReference type="Pfam" id="PF01554">
    <property type="entry name" value="MatE"/>
    <property type="match status" value="2"/>
</dbReference>
<feature type="transmembrane region" description="Helical" evidence="6">
    <location>
        <begin position="55"/>
        <end position="76"/>
    </location>
</feature>
<sequence length="445" mass="47217">MQRSLKSAKSQARLLWSIAFPAMLTNVATALFGLADMWAIGRLGDAPAQGAVELGAKYMMGLLNVFNFLRTSTVALTAQGTGRGEADGQAETLARAMVVAIGLGALLLCLMPLLVPLGLDLLEAQGPLRESAGSYIGIRYWAGPLWLGNCVLVGWLIGQRLVRHVLAVEIAANVVHIALDLLLVLVAGWGVTGVGTATFSSELFKFAVLAALVLRRPKARAAFVAATRRATWRRSELARLFALNRDLFLRTLLLTAALLAFARSGAQAGPVTLAANGILFQLFMLATLLLDGFESAAQVLCGEALGAQDRDRFRATVRTALLWGGVMGLAVTLAYALGGATLAAAFSTDPQVGATAEAYAPWLILLPLLGVSAYVLDGVFVGAGWTKAMMVTMLAAMAIYGLLLWLLHPFGNHGLWAAFTLFFVLRAIGQLAVLPRLVRRSFAAS</sequence>
<comment type="subcellular location">
    <subcellularLocation>
        <location evidence="1">Membrane</location>
        <topology evidence="1">Multi-pass membrane protein</topology>
    </subcellularLocation>
</comment>
<dbReference type="PANTHER" id="PTHR42893:SF46">
    <property type="entry name" value="PROTEIN DETOXIFICATION 44, CHLOROPLASTIC"/>
    <property type="match status" value="1"/>
</dbReference>
<dbReference type="GO" id="GO:0005886">
    <property type="term" value="C:plasma membrane"/>
    <property type="evidence" value="ECO:0007669"/>
    <property type="project" value="TreeGrafter"/>
</dbReference>
<feature type="transmembrane region" description="Helical" evidence="6">
    <location>
        <begin position="320"/>
        <end position="346"/>
    </location>
</feature>
<dbReference type="NCBIfam" id="TIGR00797">
    <property type="entry name" value="matE"/>
    <property type="match status" value="1"/>
</dbReference>
<dbReference type="RefSeq" id="WP_021232795.1">
    <property type="nucleotide sequence ID" value="NZ_ATHL01000036.1"/>
</dbReference>
<feature type="transmembrane region" description="Helical" evidence="6">
    <location>
        <begin position="12"/>
        <end position="35"/>
    </location>
</feature>
<gene>
    <name evidence="7" type="ORF">L284_04160</name>
</gene>
<feature type="transmembrane region" description="Helical" evidence="6">
    <location>
        <begin position="271"/>
        <end position="290"/>
    </location>
</feature>
<feature type="transmembrane region" description="Helical" evidence="6">
    <location>
        <begin position="97"/>
        <end position="118"/>
    </location>
</feature>
<evidence type="ECO:0000313" key="7">
    <source>
        <dbReference type="EMBL" id="EQB18647.1"/>
    </source>
</evidence>
<organism evidence="7 8">
    <name type="scientific">Novosphingobium lindaniclasticum LE124</name>
    <dbReference type="NCBI Taxonomy" id="1096930"/>
    <lineage>
        <taxon>Bacteria</taxon>
        <taxon>Pseudomonadati</taxon>
        <taxon>Pseudomonadota</taxon>
        <taxon>Alphaproteobacteria</taxon>
        <taxon>Sphingomonadales</taxon>
        <taxon>Sphingomonadaceae</taxon>
        <taxon>Novosphingobium</taxon>
    </lineage>
</organism>
<protein>
    <submittedName>
        <fullName evidence="7">Uncharacterized protein</fullName>
    </submittedName>
</protein>
<feature type="transmembrane region" description="Helical" evidence="6">
    <location>
        <begin position="170"/>
        <end position="191"/>
    </location>
</feature>
<feature type="transmembrane region" description="Helical" evidence="6">
    <location>
        <begin position="247"/>
        <end position="265"/>
    </location>
</feature>
<feature type="transmembrane region" description="Helical" evidence="6">
    <location>
        <begin position="388"/>
        <end position="408"/>
    </location>
</feature>
<dbReference type="PATRIC" id="fig|1096930.3.peg.819"/>
<feature type="transmembrane region" description="Helical" evidence="6">
    <location>
        <begin position="358"/>
        <end position="376"/>
    </location>
</feature>
<evidence type="ECO:0000256" key="5">
    <source>
        <dbReference type="ARBA" id="ARBA00023136"/>
    </source>
</evidence>
<evidence type="ECO:0000256" key="2">
    <source>
        <dbReference type="ARBA" id="ARBA00010199"/>
    </source>
</evidence>
<evidence type="ECO:0000313" key="8">
    <source>
        <dbReference type="Proteomes" id="UP000015527"/>
    </source>
</evidence>
<feature type="transmembrane region" description="Helical" evidence="6">
    <location>
        <begin position="138"/>
        <end position="158"/>
    </location>
</feature>
<keyword evidence="8" id="KW-1185">Reference proteome</keyword>
<keyword evidence="3 6" id="KW-0812">Transmembrane</keyword>
<evidence type="ECO:0000256" key="3">
    <source>
        <dbReference type="ARBA" id="ARBA00022692"/>
    </source>
</evidence>
<dbReference type="InterPro" id="IPR002528">
    <property type="entry name" value="MATE_fam"/>
</dbReference>
<name>T0HZZ0_9SPHN</name>
<feature type="transmembrane region" description="Helical" evidence="6">
    <location>
        <begin position="414"/>
        <end position="434"/>
    </location>
</feature>
<comment type="caution">
    <text evidence="7">The sequence shown here is derived from an EMBL/GenBank/DDBJ whole genome shotgun (WGS) entry which is preliminary data.</text>
</comment>
<dbReference type="EMBL" id="ATHL01000036">
    <property type="protein sequence ID" value="EQB18647.1"/>
    <property type="molecule type" value="Genomic_DNA"/>
</dbReference>
<reference evidence="7 8" key="1">
    <citation type="journal article" date="2013" name="Genome Announc.">
        <title>Genome Sequence of Novosphingobium lindaniclasticum LE124T, Isolated from a Hexachlorocyclohexane Dumpsite.</title>
        <authorList>
            <person name="Saxena A."/>
            <person name="Nayyar N."/>
            <person name="Sangwan N."/>
            <person name="Kumari R."/>
            <person name="Khurana J.P."/>
            <person name="Lal R."/>
        </authorList>
    </citation>
    <scope>NUCLEOTIDE SEQUENCE [LARGE SCALE GENOMIC DNA]</scope>
    <source>
        <strain evidence="7 8">LE124</strain>
    </source>
</reference>
<dbReference type="eggNOG" id="COG0534">
    <property type="taxonomic scope" value="Bacteria"/>
</dbReference>
<dbReference type="PANTHER" id="PTHR42893">
    <property type="entry name" value="PROTEIN DETOXIFICATION 44, CHLOROPLASTIC-RELATED"/>
    <property type="match status" value="1"/>
</dbReference>